<sequence length="100" mass="11539">MSAELSILLLNAVIIIVAYLSIYPKLAGNNLNKVAMFDCLASGVALIIVASKYWETGIIFDFLMFELNWFWFTLLSYGVLEIPVALWYFRLEITQFYKNK</sequence>
<accession>A0A099L6H8</accession>
<dbReference type="AlphaFoldDB" id="A0A099L6H8"/>
<comment type="caution">
    <text evidence="2">The sequence shown here is derived from an EMBL/GenBank/DDBJ whole genome shotgun (WGS) entry which is preliminary data.</text>
</comment>
<evidence type="ECO:0000313" key="2">
    <source>
        <dbReference type="EMBL" id="KGJ97488.1"/>
    </source>
</evidence>
<name>A0A099L6H8_COLPS</name>
<reference evidence="2 3" key="1">
    <citation type="submission" date="2014-08" db="EMBL/GenBank/DDBJ databases">
        <title>Genomic and Phenotypic Diversity of Colwellia psychrerythraea strains from Disparate Marine Basins.</title>
        <authorList>
            <person name="Techtmann S.M."/>
            <person name="Stelling S.C."/>
            <person name="Utturkar S.M."/>
            <person name="Alshibli N."/>
            <person name="Harris A."/>
            <person name="Brown S.D."/>
            <person name="Hazen T.C."/>
        </authorList>
    </citation>
    <scope>NUCLEOTIDE SEQUENCE [LARGE SCALE GENOMIC DNA]</scope>
    <source>
        <strain evidence="2 3">GAB14E</strain>
    </source>
</reference>
<dbReference type="RefSeq" id="WP_033080362.1">
    <property type="nucleotide sequence ID" value="NZ_JQEC01000002.1"/>
</dbReference>
<keyword evidence="1" id="KW-0472">Membrane</keyword>
<dbReference type="OrthoDB" id="7063456at2"/>
<evidence type="ECO:0000313" key="3">
    <source>
        <dbReference type="Proteomes" id="UP000029868"/>
    </source>
</evidence>
<dbReference type="PATRIC" id="fig|28229.3.peg.233"/>
<gene>
    <name evidence="2" type="ORF">GAB14E_1077</name>
</gene>
<dbReference type="EMBL" id="JQEC01000002">
    <property type="protein sequence ID" value="KGJ97488.1"/>
    <property type="molecule type" value="Genomic_DNA"/>
</dbReference>
<feature type="transmembrane region" description="Helical" evidence="1">
    <location>
        <begin position="69"/>
        <end position="89"/>
    </location>
</feature>
<dbReference type="Proteomes" id="UP000029868">
    <property type="component" value="Unassembled WGS sequence"/>
</dbReference>
<protein>
    <submittedName>
        <fullName evidence="2">Uncharacterized protein</fullName>
    </submittedName>
</protein>
<feature type="transmembrane region" description="Helical" evidence="1">
    <location>
        <begin position="6"/>
        <end position="23"/>
    </location>
</feature>
<keyword evidence="1" id="KW-1133">Transmembrane helix</keyword>
<proteinExistence type="predicted"/>
<organism evidence="2 3">
    <name type="scientific">Colwellia psychrerythraea</name>
    <name type="common">Vibrio psychroerythus</name>
    <dbReference type="NCBI Taxonomy" id="28229"/>
    <lineage>
        <taxon>Bacteria</taxon>
        <taxon>Pseudomonadati</taxon>
        <taxon>Pseudomonadota</taxon>
        <taxon>Gammaproteobacteria</taxon>
        <taxon>Alteromonadales</taxon>
        <taxon>Colwelliaceae</taxon>
        <taxon>Colwellia</taxon>
    </lineage>
</organism>
<feature type="transmembrane region" description="Helical" evidence="1">
    <location>
        <begin position="35"/>
        <end position="54"/>
    </location>
</feature>
<evidence type="ECO:0000256" key="1">
    <source>
        <dbReference type="SAM" id="Phobius"/>
    </source>
</evidence>
<keyword evidence="1" id="KW-0812">Transmembrane</keyword>